<dbReference type="Proteomes" id="UP000184387">
    <property type="component" value="Unassembled WGS sequence"/>
</dbReference>
<gene>
    <name evidence="1" type="ORF">SAMN02745194_04517</name>
</gene>
<dbReference type="AlphaFoldDB" id="A0A1M6QU47"/>
<evidence type="ECO:0000313" key="1">
    <source>
        <dbReference type="EMBL" id="SHK23754.1"/>
    </source>
</evidence>
<protein>
    <submittedName>
        <fullName evidence="1">Uncharacterized protein</fullName>
    </submittedName>
</protein>
<sequence>MGEQRAQHRIPVSAAKKVADQFDLKQCLLIGWDGERVHVVTYGQTEADCEAAAKAQDFWTGRIREFSFKGEAS</sequence>
<evidence type="ECO:0000313" key="2">
    <source>
        <dbReference type="Proteomes" id="UP000184387"/>
    </source>
</evidence>
<accession>A0A1M6QU47</accession>
<organism evidence="1 2">
    <name type="scientific">Muricoccus roseus</name>
    <dbReference type="NCBI Taxonomy" id="198092"/>
    <lineage>
        <taxon>Bacteria</taxon>
        <taxon>Pseudomonadati</taxon>
        <taxon>Pseudomonadota</taxon>
        <taxon>Alphaproteobacteria</taxon>
        <taxon>Acetobacterales</taxon>
        <taxon>Roseomonadaceae</taxon>
        <taxon>Muricoccus</taxon>
    </lineage>
</organism>
<dbReference type="OrthoDB" id="8451483at2"/>
<dbReference type="EMBL" id="FQZF01000038">
    <property type="protein sequence ID" value="SHK23754.1"/>
    <property type="molecule type" value="Genomic_DNA"/>
</dbReference>
<keyword evidence="2" id="KW-1185">Reference proteome</keyword>
<name>A0A1M6QU47_9PROT</name>
<dbReference type="STRING" id="198092.SAMN02745194_04517"/>
<reference evidence="1 2" key="1">
    <citation type="submission" date="2016-11" db="EMBL/GenBank/DDBJ databases">
        <authorList>
            <person name="Jaros S."/>
            <person name="Januszkiewicz K."/>
            <person name="Wedrychowicz H."/>
        </authorList>
    </citation>
    <scope>NUCLEOTIDE SEQUENCE [LARGE SCALE GENOMIC DNA]</scope>
    <source>
        <strain evidence="1 2">DSM 14916</strain>
    </source>
</reference>
<proteinExistence type="predicted"/>
<dbReference type="RefSeq" id="WP_073139235.1">
    <property type="nucleotide sequence ID" value="NZ_FQZF01000038.1"/>
</dbReference>